<protein>
    <submittedName>
        <fullName evidence="3">Predicted Zn-dependent peptidase</fullName>
    </submittedName>
</protein>
<name>A0A1H6YUI4_9DEIO</name>
<dbReference type="PANTHER" id="PTHR11851">
    <property type="entry name" value="METALLOPROTEASE"/>
    <property type="match status" value="1"/>
</dbReference>
<dbReference type="GO" id="GO:0046872">
    <property type="term" value="F:metal ion binding"/>
    <property type="evidence" value="ECO:0007669"/>
    <property type="project" value="InterPro"/>
</dbReference>
<dbReference type="RefSeq" id="WP_092264541.1">
    <property type="nucleotide sequence ID" value="NZ_FNZA01000008.1"/>
</dbReference>
<dbReference type="AlphaFoldDB" id="A0A1H6YUI4"/>
<dbReference type="Pfam" id="PF05193">
    <property type="entry name" value="Peptidase_M16_C"/>
    <property type="match status" value="1"/>
</dbReference>
<evidence type="ECO:0000259" key="1">
    <source>
        <dbReference type="Pfam" id="PF00675"/>
    </source>
</evidence>
<dbReference type="EMBL" id="FNZA01000008">
    <property type="protein sequence ID" value="SEJ44923.1"/>
    <property type="molecule type" value="Genomic_DNA"/>
</dbReference>
<dbReference type="InterPro" id="IPR050361">
    <property type="entry name" value="MPP/UQCRC_Complex"/>
</dbReference>
<proteinExistence type="predicted"/>
<feature type="domain" description="Peptidase M16 C-terminal" evidence="2">
    <location>
        <begin position="194"/>
        <end position="348"/>
    </location>
</feature>
<evidence type="ECO:0000313" key="4">
    <source>
        <dbReference type="Proteomes" id="UP000199223"/>
    </source>
</evidence>
<sequence>MPAAPPAFPPTVWTLPSGLTVAFERRPGAGFAFDLRLPVGSAHDPVGQEGAGGVLEEWLYKGAGDRGARALQDAFDDLGVRRGGGVSLEATRFSVSGLREDLWPALGLVADVVGRPQLPAHELPALLDLARQDLDSLDESPTDLLAVRARAATFPRAPGDPGAGYGHPVSGTRAGLAALSAAGLRDHLRRFGQAGSVLGVVADAEPGELLARVTELFGEWRPGECRPVQPRFQPGLRLDVPFPDGEQTHLSLVAPGPAPRSAGWLPWQLAITALSGGSASRLFTAVREERGLAYEVSATPLVLGDQGFLSVYAGSTPGHAPETLEVIRAELTRLGDGLGADEFRRAWQTLSTGVVFGAEGLRSRAYALTRDLTLFGRVREVAEVRAEISALSLEEVNAFLKNYHPLAGATTVTLGPPVPAGAPSEAVQAASA</sequence>
<accession>A0A1H6YUI4</accession>
<gene>
    <name evidence="3" type="ORF">SAMN04488058_10881</name>
</gene>
<feature type="domain" description="Peptidase M16 N-terminal" evidence="1">
    <location>
        <begin position="33"/>
        <end position="151"/>
    </location>
</feature>
<dbReference type="Proteomes" id="UP000199223">
    <property type="component" value="Unassembled WGS sequence"/>
</dbReference>
<dbReference type="PANTHER" id="PTHR11851:SF219">
    <property type="entry name" value="HYPOTHETICAL ZINC PROTEASE"/>
    <property type="match status" value="1"/>
</dbReference>
<keyword evidence="4" id="KW-1185">Reference proteome</keyword>
<dbReference type="InterPro" id="IPR011765">
    <property type="entry name" value="Pept_M16_N"/>
</dbReference>
<dbReference type="STRING" id="856736.SAMN04488058_10881"/>
<dbReference type="SUPFAM" id="SSF63411">
    <property type="entry name" value="LuxS/MPP-like metallohydrolase"/>
    <property type="match status" value="2"/>
</dbReference>
<dbReference type="OrthoDB" id="9811314at2"/>
<dbReference type="Pfam" id="PF00675">
    <property type="entry name" value="Peptidase_M16"/>
    <property type="match status" value="1"/>
</dbReference>
<dbReference type="Gene3D" id="3.30.830.10">
    <property type="entry name" value="Metalloenzyme, LuxS/M16 peptidase-like"/>
    <property type="match status" value="2"/>
</dbReference>
<dbReference type="InterPro" id="IPR007863">
    <property type="entry name" value="Peptidase_M16_C"/>
</dbReference>
<dbReference type="InterPro" id="IPR011249">
    <property type="entry name" value="Metalloenz_LuxS/M16"/>
</dbReference>
<evidence type="ECO:0000313" key="3">
    <source>
        <dbReference type="EMBL" id="SEJ44923.1"/>
    </source>
</evidence>
<organism evidence="3 4">
    <name type="scientific">Deinococcus reticulitermitis</name>
    <dbReference type="NCBI Taxonomy" id="856736"/>
    <lineage>
        <taxon>Bacteria</taxon>
        <taxon>Thermotogati</taxon>
        <taxon>Deinococcota</taxon>
        <taxon>Deinococci</taxon>
        <taxon>Deinococcales</taxon>
        <taxon>Deinococcaceae</taxon>
        <taxon>Deinococcus</taxon>
    </lineage>
</organism>
<reference evidence="4" key="1">
    <citation type="submission" date="2016-10" db="EMBL/GenBank/DDBJ databases">
        <authorList>
            <person name="Varghese N."/>
            <person name="Submissions S."/>
        </authorList>
    </citation>
    <scope>NUCLEOTIDE SEQUENCE [LARGE SCALE GENOMIC DNA]</scope>
    <source>
        <strain evidence="4">CGMCC 1.10218</strain>
    </source>
</reference>
<evidence type="ECO:0000259" key="2">
    <source>
        <dbReference type="Pfam" id="PF05193"/>
    </source>
</evidence>